<dbReference type="Pfam" id="PF01369">
    <property type="entry name" value="Sec7"/>
    <property type="match status" value="1"/>
</dbReference>
<dbReference type="InterPro" id="IPR032691">
    <property type="entry name" value="Mon2/Sec7/BIG1-like_HUS"/>
</dbReference>
<feature type="region of interest" description="Disordered" evidence="4">
    <location>
        <begin position="1"/>
        <end position="20"/>
    </location>
</feature>
<dbReference type="OrthoDB" id="430364at2759"/>
<dbReference type="InterPro" id="IPR056604">
    <property type="entry name" value="GBF1-like_TPR"/>
</dbReference>
<evidence type="ECO:0000256" key="3">
    <source>
        <dbReference type="ARBA" id="ARBA00022658"/>
    </source>
</evidence>
<sequence>MESMEDFMNEEENKKGSSKTKRRQLGLSCMLNTEVGAVLAVIRRPDFAPLYNISASEDNYDSSLITSLRSLRSLIFNPQQEWRSVDPSIYIAPFLDVIQSDDVPASATSVALSSVLKILKFEVFDDRSPGAREAMESVVSGITSCRLEKTDGASEDAVMMKILQLLSAIMHHRASRLLSDQAVCTLVNTCFQVVQQSATRGDLLQRSARYSMHELIQVVFTRLPDIDAKDRGGDSESDMDDDDAGGYDSGYGVRCAIDIFHFLCSLLNVVSIVEADGSTSHTADEDVQIFALVLINSAIELSGDEIGKHPKLLRMIQDDLFHHLIYYGTWSSSFVLSMICSTVLNAYHFLRSFIRFQLEAFFGYVLLRIASFGSTIPLQEVAIEGIINFCRQPTFIIEVYANYDCDPCCRNVFEEVGKLLCKHSFTMNGHVSSLHIQAFEGLLIMIHNIADNIDKDGSTGPLGPYQIQLSEYRPFWEERDREVDLEAWLEHVRMRRLQKKKLLIAANHFNRDNKKGLEYLKHAKLISDPPDPKAHAYFFRYTPGIDKKTIGEFLGDPDPFYLQVLKEFTDTFHFQGMVLDTALRFYLESFWLPGESQKIQRVLEAFAERFFDHHTSDMFAGKDTVLILCYSLIMLNTDQHNPQVKKKMTEEEFIRNNRAINAGQDLPREYLSELFQSISTCAIALSQTTVSLDMTPSRWIQLMNLSKVSPPFTQCDYDRQICRDMFACIAGPSVAALSSFFEHADEEELLHECIEGLFSVARICQYGLEDTLDELITSFCKFTTLLNPYASLEETIFTFSHDTKPRLATVAVFTIANYFRDSIQGGWKNIVDCLLKLKRIKLLPQSVIDFDALVDAPTTPGSAGIMSPRDDHKFGSQRVSSMISRFSLLSSDNMEDGLALGSEFEHNNKMIKMCKIGSIFSNCSNIPKECLQSLGRSLIFAAAGKGQKFSTPVEEEETVEFCWDLITAISLANIYRFHIFWPNFHEYLLSVAQFPMFSPIPYAEKAILGLLKVCLKLFSTPREDKLAEELIFKSITLMWKLDKEILDTCHDAISQTISTILIEYPANVQTQVGWKSVLNLLSVAWRYPETYDMGIEALISLLSDSSYISRTNYAFCIDTAFGCFLAKNSPIDKKKKILDLLADSVKSLIQWHRNQYSDPGSNVSAASYTSSSSMEDNARGPASSNYNMNLFVKLGEAFRRTSLSRQEEIRNHAVFSLHRSFNLAEELLFISSNCITYFNLVIFAMVDELHEKMLEYSRRENAERETRSMEGTLKLSMELLSDMYLQSLKQITESPGFRTFWLGILRRMDTCMKADLGQYGPSTLNEIIPDLLKNIITQMKDEGILEPREEDDMWEITYIQIQWICPALKDELFPL</sequence>
<dbReference type="GO" id="GO:0032012">
    <property type="term" value="P:regulation of ARF protein signal transduction"/>
    <property type="evidence" value="ECO:0007669"/>
    <property type="project" value="InterPro"/>
</dbReference>
<dbReference type="Gene3D" id="1.10.220.20">
    <property type="match status" value="1"/>
</dbReference>
<reference evidence="6" key="1">
    <citation type="submission" date="2018-05" db="EMBL/GenBank/DDBJ databases">
        <title>Draft genome of Mucuna pruriens seed.</title>
        <authorList>
            <person name="Nnadi N.E."/>
            <person name="Vos R."/>
            <person name="Hasami M.H."/>
            <person name="Devisetty U.K."/>
            <person name="Aguiy J.C."/>
        </authorList>
    </citation>
    <scope>NUCLEOTIDE SEQUENCE [LARGE SCALE GENOMIC DNA]</scope>
    <source>
        <strain evidence="6">JCA_2017</strain>
    </source>
</reference>
<comment type="subcellular location">
    <subcellularLocation>
        <location evidence="2">Cytoplasm</location>
        <location evidence="2">Cytosol</location>
    </subcellularLocation>
    <subcellularLocation>
        <location evidence="1">Membrane</location>
        <topology evidence="1">Peripheral membrane protein</topology>
        <orientation evidence="1">Cytoplasmic side</orientation>
    </subcellularLocation>
</comment>
<dbReference type="GO" id="GO:0016020">
    <property type="term" value="C:membrane"/>
    <property type="evidence" value="ECO:0007669"/>
    <property type="project" value="UniProtKB-SubCell"/>
</dbReference>
<dbReference type="PROSITE" id="PS50190">
    <property type="entry name" value="SEC7"/>
    <property type="match status" value="1"/>
</dbReference>
<dbReference type="PANTHER" id="PTHR10663:SF322">
    <property type="entry name" value="ARF GUANINE-NUCLEOTIDE EXCHANGE FACTOR GNL2"/>
    <property type="match status" value="1"/>
</dbReference>
<dbReference type="EMBL" id="QJKJ01001102">
    <property type="protein sequence ID" value="RDY09194.1"/>
    <property type="molecule type" value="Genomic_DNA"/>
</dbReference>
<gene>
    <name evidence="6" type="primary">GNL2</name>
    <name evidence="6" type="ORF">CR513_06471</name>
</gene>
<dbReference type="GO" id="GO:0012505">
    <property type="term" value="C:endomembrane system"/>
    <property type="evidence" value="ECO:0007669"/>
    <property type="project" value="UniProtKB-ARBA"/>
</dbReference>
<dbReference type="Pfam" id="PF23325">
    <property type="entry name" value="TPR_28"/>
    <property type="match status" value="1"/>
</dbReference>
<evidence type="ECO:0000256" key="2">
    <source>
        <dbReference type="ARBA" id="ARBA00004514"/>
    </source>
</evidence>
<dbReference type="PANTHER" id="PTHR10663">
    <property type="entry name" value="GUANYL-NUCLEOTIDE EXCHANGE FACTOR"/>
    <property type="match status" value="1"/>
</dbReference>
<dbReference type="InterPro" id="IPR016024">
    <property type="entry name" value="ARM-type_fold"/>
</dbReference>
<evidence type="ECO:0000313" key="6">
    <source>
        <dbReference type="EMBL" id="RDY09194.1"/>
    </source>
</evidence>
<dbReference type="Pfam" id="PF12783">
    <property type="entry name" value="Sec7-like_HUS"/>
    <property type="match status" value="1"/>
</dbReference>
<keyword evidence="3" id="KW-0344">Guanine-nucleotide releasing factor</keyword>
<accession>A0A371I2L9</accession>
<proteinExistence type="predicted"/>
<dbReference type="SMART" id="SM00222">
    <property type="entry name" value="Sec7"/>
    <property type="match status" value="1"/>
</dbReference>
<name>A0A371I2L9_MUCPR</name>
<dbReference type="GO" id="GO:0005829">
    <property type="term" value="C:cytosol"/>
    <property type="evidence" value="ECO:0007669"/>
    <property type="project" value="UniProtKB-SubCell"/>
</dbReference>
<dbReference type="FunFam" id="1.10.1000.11:FF:000002">
    <property type="entry name" value="Cytohesin 1"/>
    <property type="match status" value="1"/>
</dbReference>
<comment type="caution">
    <text evidence="6">The sequence shown here is derived from an EMBL/GenBank/DDBJ whole genome shotgun (WGS) entry which is preliminary data.</text>
</comment>
<feature type="domain" description="SEC7" evidence="5">
    <location>
        <begin position="491"/>
        <end position="681"/>
    </location>
</feature>
<dbReference type="SUPFAM" id="SSF48371">
    <property type="entry name" value="ARM repeat"/>
    <property type="match status" value="1"/>
</dbReference>
<evidence type="ECO:0000313" key="7">
    <source>
        <dbReference type="Proteomes" id="UP000257109"/>
    </source>
</evidence>
<dbReference type="InterPro" id="IPR000904">
    <property type="entry name" value="Sec7_dom"/>
</dbReference>
<dbReference type="CDD" id="cd00171">
    <property type="entry name" value="Sec7"/>
    <property type="match status" value="1"/>
</dbReference>
<evidence type="ECO:0000256" key="1">
    <source>
        <dbReference type="ARBA" id="ARBA00004287"/>
    </source>
</evidence>
<dbReference type="InterPro" id="IPR023394">
    <property type="entry name" value="Sec7_C_sf"/>
</dbReference>
<dbReference type="GO" id="GO:0016192">
    <property type="term" value="P:vesicle-mediated transport"/>
    <property type="evidence" value="ECO:0007669"/>
    <property type="project" value="UniProtKB-ARBA"/>
</dbReference>
<organism evidence="6 7">
    <name type="scientific">Mucuna pruriens</name>
    <name type="common">Velvet bean</name>
    <name type="synonym">Dolichos pruriens</name>
    <dbReference type="NCBI Taxonomy" id="157652"/>
    <lineage>
        <taxon>Eukaryota</taxon>
        <taxon>Viridiplantae</taxon>
        <taxon>Streptophyta</taxon>
        <taxon>Embryophyta</taxon>
        <taxon>Tracheophyta</taxon>
        <taxon>Spermatophyta</taxon>
        <taxon>Magnoliopsida</taxon>
        <taxon>eudicotyledons</taxon>
        <taxon>Gunneridae</taxon>
        <taxon>Pentapetalae</taxon>
        <taxon>rosids</taxon>
        <taxon>fabids</taxon>
        <taxon>Fabales</taxon>
        <taxon>Fabaceae</taxon>
        <taxon>Papilionoideae</taxon>
        <taxon>50 kb inversion clade</taxon>
        <taxon>NPAAA clade</taxon>
        <taxon>indigoferoid/millettioid clade</taxon>
        <taxon>Phaseoleae</taxon>
        <taxon>Mucuna</taxon>
    </lineage>
</organism>
<keyword evidence="7" id="KW-1185">Reference proteome</keyword>
<dbReference type="SUPFAM" id="SSF48425">
    <property type="entry name" value="Sec7 domain"/>
    <property type="match status" value="1"/>
</dbReference>
<dbReference type="Gene3D" id="1.10.1000.11">
    <property type="entry name" value="Arf Nucleotide-binding Site Opener,domain 2"/>
    <property type="match status" value="1"/>
</dbReference>
<evidence type="ECO:0000259" key="5">
    <source>
        <dbReference type="PROSITE" id="PS50190"/>
    </source>
</evidence>
<dbReference type="Proteomes" id="UP000257109">
    <property type="component" value="Unassembled WGS sequence"/>
</dbReference>
<feature type="compositionally biased region" description="Acidic residues" evidence="4">
    <location>
        <begin position="1"/>
        <end position="10"/>
    </location>
</feature>
<evidence type="ECO:0000256" key="4">
    <source>
        <dbReference type="SAM" id="MobiDB-lite"/>
    </source>
</evidence>
<feature type="non-terminal residue" evidence="6">
    <location>
        <position position="1"/>
    </location>
</feature>
<dbReference type="InterPro" id="IPR035999">
    <property type="entry name" value="Sec7_dom_sf"/>
</dbReference>
<dbReference type="GO" id="GO:0005085">
    <property type="term" value="F:guanyl-nucleotide exchange factor activity"/>
    <property type="evidence" value="ECO:0007669"/>
    <property type="project" value="UniProtKB-KW"/>
</dbReference>
<dbReference type="STRING" id="157652.A0A371I2L9"/>
<protein>
    <submittedName>
        <fullName evidence="6">ARF guanine-nucleotide exchange factor GNL2</fullName>
    </submittedName>
</protein>